<keyword evidence="3" id="KW-1185">Reference proteome</keyword>
<protein>
    <submittedName>
        <fullName evidence="2">Uncharacterized protein</fullName>
    </submittedName>
</protein>
<name>A0ABW0XIJ9_9ACTN</name>
<evidence type="ECO:0000256" key="1">
    <source>
        <dbReference type="SAM" id="MobiDB-lite"/>
    </source>
</evidence>
<feature type="region of interest" description="Disordered" evidence="1">
    <location>
        <begin position="62"/>
        <end position="94"/>
    </location>
</feature>
<organism evidence="2 3">
    <name type="scientific">Streptomyces incanus</name>
    <dbReference type="NCBI Taxonomy" id="887453"/>
    <lineage>
        <taxon>Bacteria</taxon>
        <taxon>Bacillati</taxon>
        <taxon>Actinomycetota</taxon>
        <taxon>Actinomycetes</taxon>
        <taxon>Kitasatosporales</taxon>
        <taxon>Streptomycetaceae</taxon>
        <taxon>Streptomyces</taxon>
    </lineage>
</organism>
<evidence type="ECO:0000313" key="2">
    <source>
        <dbReference type="EMBL" id="MFC5670236.1"/>
    </source>
</evidence>
<gene>
    <name evidence="2" type="ORF">ACFP2V_08960</name>
</gene>
<accession>A0ABW0XIJ9</accession>
<sequence length="94" mass="10084">MAEHQGAAAVEYPVVRQMFFAIGVLADGGTQRLEQRGALRFGDHRPCLPACLPNSERPARKAMERSMTYQKGADSAGSRPTLPGSAAPVSRSSR</sequence>
<dbReference type="RefSeq" id="WP_381208133.1">
    <property type="nucleotide sequence ID" value="NZ_JBHSPC010000021.1"/>
</dbReference>
<reference evidence="3" key="1">
    <citation type="journal article" date="2019" name="Int. J. Syst. Evol. Microbiol.">
        <title>The Global Catalogue of Microorganisms (GCM) 10K type strain sequencing project: providing services to taxonomists for standard genome sequencing and annotation.</title>
        <authorList>
            <consortium name="The Broad Institute Genomics Platform"/>
            <consortium name="The Broad Institute Genome Sequencing Center for Infectious Disease"/>
            <person name="Wu L."/>
            <person name="Ma J."/>
        </authorList>
    </citation>
    <scope>NUCLEOTIDE SEQUENCE [LARGE SCALE GENOMIC DNA]</scope>
    <source>
        <strain evidence="3">JCM 13852</strain>
    </source>
</reference>
<dbReference type="Proteomes" id="UP001596183">
    <property type="component" value="Unassembled WGS sequence"/>
</dbReference>
<comment type="caution">
    <text evidence="2">The sequence shown here is derived from an EMBL/GenBank/DDBJ whole genome shotgun (WGS) entry which is preliminary data.</text>
</comment>
<dbReference type="EMBL" id="JBHSPC010000021">
    <property type="protein sequence ID" value="MFC5670236.1"/>
    <property type="molecule type" value="Genomic_DNA"/>
</dbReference>
<proteinExistence type="predicted"/>
<evidence type="ECO:0000313" key="3">
    <source>
        <dbReference type="Proteomes" id="UP001596183"/>
    </source>
</evidence>